<dbReference type="Proteomes" id="UP000193685">
    <property type="component" value="Unassembled WGS sequence"/>
</dbReference>
<dbReference type="InterPro" id="IPR000330">
    <property type="entry name" value="SNF2_N"/>
</dbReference>
<dbReference type="GO" id="GO:0005634">
    <property type="term" value="C:nucleus"/>
    <property type="evidence" value="ECO:0007669"/>
    <property type="project" value="TreeGrafter"/>
</dbReference>
<dbReference type="OMA" id="NEVPQNP"/>
<dbReference type="Gene3D" id="3.40.50.10810">
    <property type="entry name" value="Tandem AAA-ATPase domain"/>
    <property type="match status" value="1"/>
</dbReference>
<dbReference type="CDD" id="cd18793">
    <property type="entry name" value="SF2_C_SNF"/>
    <property type="match status" value="1"/>
</dbReference>
<name>A0A1Y2EV59_PROLT</name>
<dbReference type="AlphaFoldDB" id="A0A1Y2EV59"/>
<sequence>LVCRLLPHQIEGLTFLMQREAKAAGGLLADDMGLGKTVQTMALLLSNRKQDEACIPSTLVVAPLSLMEQWANEIRSKTNMSVYVHHGPTRKEPRQFANYNVVLTTYQLLVSEHATPNPDLEIDNDRGIFGVTWYRIVLDEAHTIKNRQAKMSQAAYKLRAIKRWCLTGTPIQNTAEDLFSLLKFLQIPPLNDYPTFKEKVSAPVARGKTKLAMQRLGVVLSQIMLRRTKAVLKDGFALPPRTVQHIQVDFSPAERHFYNGLENRAEAALKRMQSSGEAIGYMSVLVLLQRLRQACNHAQLVTKELDVSEYRVAAKSEPDNAVDALANLFSGVGMSSRQCAICLATCSGEHCDACAAAIQGHLSLSCKLAKLMQLLAMHKGKAILFSQWTSMLDLCAPFLEANGIGYVKYYGSMPNKKREASLATLKADPTCRVLLCSLKAGALGLNLTVANLVFMLDVWWNPAIEEQAIDRVHRIGQQQEVKVFKLTVRDTVEDRIIALQDKKREMAKSALGEGGKMSRLGMDELLALF</sequence>
<dbReference type="CDD" id="cd18008">
    <property type="entry name" value="DEXDc_SHPRH-like"/>
    <property type="match status" value="1"/>
</dbReference>
<dbReference type="OrthoDB" id="423559at2759"/>
<dbReference type="Pfam" id="PF00176">
    <property type="entry name" value="SNF2-rel_dom"/>
    <property type="match status" value="1"/>
</dbReference>
<dbReference type="PROSITE" id="PS51194">
    <property type="entry name" value="HELICASE_CTER"/>
    <property type="match status" value="1"/>
</dbReference>
<accession>A0A1Y2EV59</accession>
<dbReference type="InterPro" id="IPR014001">
    <property type="entry name" value="Helicase_ATP-bd"/>
</dbReference>
<evidence type="ECO:0000256" key="2">
    <source>
        <dbReference type="ARBA" id="ARBA00022801"/>
    </source>
</evidence>
<protein>
    <submittedName>
        <fullName evidence="6">SNF2 family N-terminal domain-domain-containing protein</fullName>
    </submittedName>
</protein>
<keyword evidence="3" id="KW-0067">ATP-binding</keyword>
<dbReference type="InterPro" id="IPR049730">
    <property type="entry name" value="SNF2/RAD54-like_C"/>
</dbReference>
<dbReference type="InterPro" id="IPR050628">
    <property type="entry name" value="SNF2_RAD54_helicase_TF"/>
</dbReference>
<dbReference type="SUPFAM" id="SSF52540">
    <property type="entry name" value="P-loop containing nucleoside triphosphate hydrolases"/>
    <property type="match status" value="2"/>
</dbReference>
<reference evidence="6 7" key="1">
    <citation type="submission" date="2016-07" db="EMBL/GenBank/DDBJ databases">
        <title>Pervasive Adenine N6-methylation of Active Genes in Fungi.</title>
        <authorList>
            <consortium name="DOE Joint Genome Institute"/>
            <person name="Mondo S.J."/>
            <person name="Dannebaum R.O."/>
            <person name="Kuo R.C."/>
            <person name="Labutti K."/>
            <person name="Haridas S."/>
            <person name="Kuo A."/>
            <person name="Salamov A."/>
            <person name="Ahrendt S.R."/>
            <person name="Lipzen A."/>
            <person name="Sullivan W."/>
            <person name="Andreopoulos W.B."/>
            <person name="Clum A."/>
            <person name="Lindquist E."/>
            <person name="Daum C."/>
            <person name="Ramamoorthy G.K."/>
            <person name="Gryganskyi A."/>
            <person name="Culley D."/>
            <person name="Magnuson J.K."/>
            <person name="James T.Y."/>
            <person name="O'Malley M.A."/>
            <person name="Stajich J.E."/>
            <person name="Spatafora J.W."/>
            <person name="Visel A."/>
            <person name="Grigoriev I.V."/>
        </authorList>
    </citation>
    <scope>NUCLEOTIDE SEQUENCE [LARGE SCALE GENOMIC DNA]</scope>
    <source>
        <strain evidence="6 7">12-1054</strain>
    </source>
</reference>
<dbReference type="GO" id="GO:0008094">
    <property type="term" value="F:ATP-dependent activity, acting on DNA"/>
    <property type="evidence" value="ECO:0007669"/>
    <property type="project" value="TreeGrafter"/>
</dbReference>
<dbReference type="Pfam" id="PF00271">
    <property type="entry name" value="Helicase_C"/>
    <property type="match status" value="1"/>
</dbReference>
<proteinExistence type="predicted"/>
<keyword evidence="1" id="KW-0547">Nucleotide-binding</keyword>
<evidence type="ECO:0000313" key="7">
    <source>
        <dbReference type="Proteomes" id="UP000193685"/>
    </source>
</evidence>
<dbReference type="GeneID" id="63783771"/>
<evidence type="ECO:0000259" key="4">
    <source>
        <dbReference type="PROSITE" id="PS51192"/>
    </source>
</evidence>
<keyword evidence="2" id="KW-0378">Hydrolase</keyword>
<dbReference type="InterPro" id="IPR001650">
    <property type="entry name" value="Helicase_C-like"/>
</dbReference>
<dbReference type="GO" id="GO:0016787">
    <property type="term" value="F:hydrolase activity"/>
    <property type="evidence" value="ECO:0007669"/>
    <property type="project" value="UniProtKB-KW"/>
</dbReference>
<dbReference type="EMBL" id="MCFI01000026">
    <property type="protein sequence ID" value="ORY75462.1"/>
    <property type="molecule type" value="Genomic_DNA"/>
</dbReference>
<dbReference type="SMART" id="SM00487">
    <property type="entry name" value="DEXDc"/>
    <property type="match status" value="1"/>
</dbReference>
<dbReference type="RefSeq" id="XP_040722335.1">
    <property type="nucleotide sequence ID" value="XM_040867172.1"/>
</dbReference>
<feature type="domain" description="Helicase C-terminal" evidence="5">
    <location>
        <begin position="370"/>
        <end position="526"/>
    </location>
</feature>
<comment type="caution">
    <text evidence="6">The sequence shown here is derived from an EMBL/GenBank/DDBJ whole genome shotgun (WGS) entry which is preliminary data.</text>
</comment>
<dbReference type="PANTHER" id="PTHR45626">
    <property type="entry name" value="TRANSCRIPTION TERMINATION FACTOR 2-RELATED"/>
    <property type="match status" value="1"/>
</dbReference>
<keyword evidence="7" id="KW-1185">Reference proteome</keyword>
<organism evidence="6 7">
    <name type="scientific">Protomyces lactucae-debilis</name>
    <dbReference type="NCBI Taxonomy" id="2754530"/>
    <lineage>
        <taxon>Eukaryota</taxon>
        <taxon>Fungi</taxon>
        <taxon>Dikarya</taxon>
        <taxon>Ascomycota</taxon>
        <taxon>Taphrinomycotina</taxon>
        <taxon>Taphrinomycetes</taxon>
        <taxon>Taphrinales</taxon>
        <taxon>Protomycetaceae</taxon>
        <taxon>Protomyces</taxon>
    </lineage>
</organism>
<gene>
    <name evidence="6" type="ORF">BCR37DRAFT_335191</name>
</gene>
<dbReference type="InterPro" id="IPR027417">
    <property type="entry name" value="P-loop_NTPase"/>
</dbReference>
<feature type="domain" description="Helicase ATP-binding" evidence="4">
    <location>
        <begin position="17"/>
        <end position="188"/>
    </location>
</feature>
<dbReference type="SMART" id="SM00490">
    <property type="entry name" value="HELICc"/>
    <property type="match status" value="1"/>
</dbReference>
<dbReference type="InterPro" id="IPR038718">
    <property type="entry name" value="SNF2-like_sf"/>
</dbReference>
<evidence type="ECO:0000313" key="6">
    <source>
        <dbReference type="EMBL" id="ORY75462.1"/>
    </source>
</evidence>
<dbReference type="Gene3D" id="3.40.50.300">
    <property type="entry name" value="P-loop containing nucleotide triphosphate hydrolases"/>
    <property type="match status" value="1"/>
</dbReference>
<evidence type="ECO:0000259" key="5">
    <source>
        <dbReference type="PROSITE" id="PS51194"/>
    </source>
</evidence>
<evidence type="ECO:0000256" key="1">
    <source>
        <dbReference type="ARBA" id="ARBA00022741"/>
    </source>
</evidence>
<feature type="non-terminal residue" evidence="6">
    <location>
        <position position="529"/>
    </location>
</feature>
<dbReference type="GO" id="GO:0006281">
    <property type="term" value="P:DNA repair"/>
    <property type="evidence" value="ECO:0007669"/>
    <property type="project" value="TreeGrafter"/>
</dbReference>
<dbReference type="GO" id="GO:0005524">
    <property type="term" value="F:ATP binding"/>
    <property type="evidence" value="ECO:0007669"/>
    <property type="project" value="UniProtKB-KW"/>
</dbReference>
<dbReference type="PROSITE" id="PS51192">
    <property type="entry name" value="HELICASE_ATP_BIND_1"/>
    <property type="match status" value="1"/>
</dbReference>
<evidence type="ECO:0000256" key="3">
    <source>
        <dbReference type="ARBA" id="ARBA00022840"/>
    </source>
</evidence>
<dbReference type="PANTHER" id="PTHR45626:SF14">
    <property type="entry name" value="ATP-DEPENDENT DNA HELICASE (EUROFUNG)"/>
    <property type="match status" value="1"/>
</dbReference>
<dbReference type="STRING" id="56484.A0A1Y2EV59"/>
<feature type="non-terminal residue" evidence="6">
    <location>
        <position position="1"/>
    </location>
</feature>